<evidence type="ECO:0000313" key="3">
    <source>
        <dbReference type="Proteomes" id="UP000252519"/>
    </source>
</evidence>
<sequence>PLLRAISQTLTFSRLQTDSFHVISARPRHSSSQLPYVFLFREMRRAVLLCRQHIGSVRLCSGITKAAPSQVTQENAQFDEVTHTGQAWDQADYRLQRFDISKKQVNPNVAMHLIAQRPPKDCGNERVVFCDGGHPALGHPRVFINLW</sequence>
<evidence type="ECO:0000259" key="1">
    <source>
        <dbReference type="Pfam" id="PF10276"/>
    </source>
</evidence>
<dbReference type="Pfam" id="PF10276">
    <property type="entry name" value="zf-CHCC"/>
    <property type="match status" value="1"/>
</dbReference>
<dbReference type="InterPro" id="IPR019401">
    <property type="entry name" value="Znf_CHCC"/>
</dbReference>
<dbReference type="OrthoDB" id="307899at2759"/>
<proteinExistence type="predicted"/>
<dbReference type="PANTHER" id="PTHR13156:SF0">
    <property type="entry name" value="NADH DEHYDROGENASE [UBIQUINONE] IRON-SULFUR PROTEIN 6, MITOCHONDRIAL"/>
    <property type="match status" value="1"/>
</dbReference>
<dbReference type="GO" id="GO:0005739">
    <property type="term" value="C:mitochondrion"/>
    <property type="evidence" value="ECO:0007669"/>
    <property type="project" value="GOC"/>
</dbReference>
<dbReference type="Proteomes" id="UP000252519">
    <property type="component" value="Unassembled WGS sequence"/>
</dbReference>
<dbReference type="AlphaFoldDB" id="A0A368G1T5"/>
<name>A0A368G1T5_ANCCA</name>
<accession>A0A368G1T5</accession>
<feature type="domain" description="Zinc finger CHCC-type" evidence="1">
    <location>
        <begin position="126"/>
        <end position="146"/>
    </location>
</feature>
<keyword evidence="3" id="KW-1185">Reference proteome</keyword>
<dbReference type="GO" id="GO:0006120">
    <property type="term" value="P:mitochondrial electron transport, NADH to ubiquinone"/>
    <property type="evidence" value="ECO:0007669"/>
    <property type="project" value="TreeGrafter"/>
</dbReference>
<dbReference type="STRING" id="29170.A0A368G1T5"/>
<protein>
    <recommendedName>
        <fullName evidence="1">Zinc finger CHCC-type domain-containing protein</fullName>
    </recommendedName>
</protein>
<evidence type="ECO:0000313" key="2">
    <source>
        <dbReference type="EMBL" id="RCN38411.1"/>
    </source>
</evidence>
<comment type="caution">
    <text evidence="2">The sequence shown here is derived from an EMBL/GenBank/DDBJ whole genome shotgun (WGS) entry which is preliminary data.</text>
</comment>
<dbReference type="PANTHER" id="PTHR13156">
    <property type="entry name" value="NADH-UBIQUINONE OXIDOREDUCTASE 13 KD-A SUBUNIT"/>
    <property type="match status" value="1"/>
</dbReference>
<dbReference type="EMBL" id="JOJR01000402">
    <property type="protein sequence ID" value="RCN38411.1"/>
    <property type="molecule type" value="Genomic_DNA"/>
</dbReference>
<reference evidence="2 3" key="1">
    <citation type="submission" date="2014-10" db="EMBL/GenBank/DDBJ databases">
        <title>Draft genome of the hookworm Ancylostoma caninum.</title>
        <authorList>
            <person name="Mitreva M."/>
        </authorList>
    </citation>
    <scope>NUCLEOTIDE SEQUENCE [LARGE SCALE GENOMIC DNA]</scope>
    <source>
        <strain evidence="2 3">Baltimore</strain>
    </source>
</reference>
<gene>
    <name evidence="2" type="ORF">ANCCAN_15688</name>
</gene>
<organism evidence="2 3">
    <name type="scientific">Ancylostoma caninum</name>
    <name type="common">Dog hookworm</name>
    <dbReference type="NCBI Taxonomy" id="29170"/>
    <lineage>
        <taxon>Eukaryota</taxon>
        <taxon>Metazoa</taxon>
        <taxon>Ecdysozoa</taxon>
        <taxon>Nematoda</taxon>
        <taxon>Chromadorea</taxon>
        <taxon>Rhabditida</taxon>
        <taxon>Rhabditina</taxon>
        <taxon>Rhabditomorpha</taxon>
        <taxon>Strongyloidea</taxon>
        <taxon>Ancylostomatidae</taxon>
        <taxon>Ancylostomatinae</taxon>
        <taxon>Ancylostoma</taxon>
    </lineage>
</organism>
<dbReference type="Gene3D" id="2.60.260.40">
    <property type="entry name" value="q5lls5 like domains"/>
    <property type="match status" value="1"/>
</dbReference>
<feature type="non-terminal residue" evidence="2">
    <location>
        <position position="1"/>
    </location>
</feature>